<dbReference type="InterPro" id="IPR029058">
    <property type="entry name" value="AB_hydrolase_fold"/>
</dbReference>
<dbReference type="InterPro" id="IPR051049">
    <property type="entry name" value="Dienelactone_hydrolase-like"/>
</dbReference>
<dbReference type="EMBL" id="JAGSGD010000001">
    <property type="protein sequence ID" value="MBR7619293.1"/>
    <property type="molecule type" value="Genomic_DNA"/>
</dbReference>
<gene>
    <name evidence="2" type="ORF">JKL49_07805</name>
</gene>
<organism evidence="2 3">
    <name type="scientific">Phenylobacterium glaciei</name>
    <dbReference type="NCBI Taxonomy" id="2803784"/>
    <lineage>
        <taxon>Bacteria</taxon>
        <taxon>Pseudomonadati</taxon>
        <taxon>Pseudomonadota</taxon>
        <taxon>Alphaproteobacteria</taxon>
        <taxon>Caulobacterales</taxon>
        <taxon>Caulobacteraceae</taxon>
        <taxon>Phenylobacterium</taxon>
    </lineage>
</organism>
<proteinExistence type="predicted"/>
<name>A0A941HW10_9CAUL</name>
<dbReference type="PANTHER" id="PTHR46623">
    <property type="entry name" value="CARBOXYMETHYLENEBUTENOLIDASE-RELATED"/>
    <property type="match status" value="1"/>
</dbReference>
<dbReference type="PANTHER" id="PTHR46623:SF10">
    <property type="entry name" value="CARBOXYMETHYLENEBUTENOLIDASE HOMOLOG"/>
    <property type="match status" value="1"/>
</dbReference>
<keyword evidence="3" id="KW-1185">Reference proteome</keyword>
<dbReference type="Proteomes" id="UP000622580">
    <property type="component" value="Unassembled WGS sequence"/>
</dbReference>
<evidence type="ECO:0000313" key="2">
    <source>
        <dbReference type="EMBL" id="MBR7619293.1"/>
    </source>
</evidence>
<dbReference type="Gene3D" id="3.40.50.1820">
    <property type="entry name" value="alpha/beta hydrolase"/>
    <property type="match status" value="1"/>
</dbReference>
<dbReference type="AlphaFoldDB" id="A0A941HW10"/>
<reference evidence="2" key="1">
    <citation type="submission" date="2021-04" db="EMBL/GenBank/DDBJ databases">
        <title>Draft genome assembly of strain Phenylobacterium sp. 20VBR1 using MiniION and Illumina platforms.</title>
        <authorList>
            <person name="Thomas F.A."/>
            <person name="Krishnan K.P."/>
            <person name="Sinha R.K."/>
        </authorList>
    </citation>
    <scope>NUCLEOTIDE SEQUENCE</scope>
    <source>
        <strain evidence="2">20VBR1</strain>
    </source>
</reference>
<dbReference type="Pfam" id="PF01738">
    <property type="entry name" value="DLH"/>
    <property type="match status" value="1"/>
</dbReference>
<feature type="domain" description="Dienelactone hydrolase" evidence="1">
    <location>
        <begin position="56"/>
        <end position="282"/>
    </location>
</feature>
<accession>A0A941HW10</accession>
<dbReference type="InterPro" id="IPR002925">
    <property type="entry name" value="Dienelactn_hydro"/>
</dbReference>
<evidence type="ECO:0000259" key="1">
    <source>
        <dbReference type="Pfam" id="PF01738"/>
    </source>
</evidence>
<comment type="caution">
    <text evidence="2">The sequence shown here is derived from an EMBL/GenBank/DDBJ whole genome shotgun (WGS) entry which is preliminary data.</text>
</comment>
<dbReference type="SUPFAM" id="SSF53474">
    <property type="entry name" value="alpha/beta-Hydrolases"/>
    <property type="match status" value="1"/>
</dbReference>
<evidence type="ECO:0000313" key="3">
    <source>
        <dbReference type="Proteomes" id="UP000622580"/>
    </source>
</evidence>
<protein>
    <submittedName>
        <fullName evidence="2">Dienelactone hydrolase family protein</fullName>
    </submittedName>
</protein>
<dbReference type="RefSeq" id="WP_215339612.1">
    <property type="nucleotide sequence ID" value="NZ_JAGSGD010000001.1"/>
</dbReference>
<sequence>MDDELNPASANRDSRLTRRGFATVTMATGVAVASAALAAEVVETDVTITTADGACDAAFFHPAGKGKWPGVVIFTDILGLRPAFRDMGKRMAAAGYAVVVPNPFYRTRKAPVITGPFEFSNPTDRAKLVELTTPLTPEAKTHDTAAYVAWLDKQSPVNTKKKIGVQGYCMGGPYTFIAAANHPTRVGAAGSFHGGGLVTDKPDSPHLQLAKAKAGFLVAIAENDDTKQPDAKDKLKEAFAAAKLPATVEVYKAQHGWCVKDGAVYNPAEAERAWAALTALYARALA</sequence>
<keyword evidence="2" id="KW-0378">Hydrolase</keyword>
<dbReference type="GO" id="GO:0016787">
    <property type="term" value="F:hydrolase activity"/>
    <property type="evidence" value="ECO:0007669"/>
    <property type="project" value="UniProtKB-KW"/>
</dbReference>